<keyword evidence="7" id="KW-0539">Nucleus</keyword>
<keyword evidence="4" id="KW-0540">Nuclease</keyword>
<dbReference type="PANTHER" id="PTHR22930:SF85">
    <property type="entry name" value="GH03217P-RELATED"/>
    <property type="match status" value="1"/>
</dbReference>
<comment type="cofactor">
    <cofactor evidence="1">
        <name>a divalent metal cation</name>
        <dbReference type="ChEBI" id="CHEBI:60240"/>
    </cofactor>
</comment>
<comment type="subcellular location">
    <subcellularLocation>
        <location evidence="2">Nucleus</location>
    </subcellularLocation>
</comment>
<gene>
    <name evidence="9" type="ORF">RI129_004692</name>
</gene>
<evidence type="ECO:0000256" key="6">
    <source>
        <dbReference type="ARBA" id="ARBA00022801"/>
    </source>
</evidence>
<comment type="caution">
    <text evidence="9">The sequence shown here is derived from an EMBL/GenBank/DDBJ whole genome shotgun (WGS) entry which is preliminary data.</text>
</comment>
<evidence type="ECO:0000256" key="5">
    <source>
        <dbReference type="ARBA" id="ARBA00022723"/>
    </source>
</evidence>
<dbReference type="GO" id="GO:0016787">
    <property type="term" value="F:hydrolase activity"/>
    <property type="evidence" value="ECO:0007669"/>
    <property type="project" value="UniProtKB-KW"/>
</dbReference>
<evidence type="ECO:0000256" key="1">
    <source>
        <dbReference type="ARBA" id="ARBA00001968"/>
    </source>
</evidence>
<dbReference type="Proteomes" id="UP001329430">
    <property type="component" value="Chromosome 3"/>
</dbReference>
<sequence>MDPFLLFFEQDPVNELIAVVVENGAPLNYELHGQNRENGVVRNSNYYEETIVNYTDQQFKEHFRMTRNTFNNLLHAVERNSHAAHRIIPLEKKLLYCIWILSKPESFLASGDRFGLAKSSAHLIFNDIIDILVTMLPEYVKWPDNHQETINASSGGIPGVVGAIDGCHIPIKQPEGNSHDYYNRNGYNSIVLQGVCDAKARFIHIDVGRPGRMHDARVFRLSSLSAELAQNLLPPHLHLIGDSAYPLSMNLMKPYTDNGHLTAVQSNFNTKLCSIRSIIERTFGFLKQRFRRLKYLDVAGPEIAKKIVTAACVLHNFIMLEENAHYHNEEVRIEEDIVENDPEEGQGAAENKRRNIATLVN</sequence>
<dbReference type="GO" id="GO:0046872">
    <property type="term" value="F:metal ion binding"/>
    <property type="evidence" value="ECO:0007669"/>
    <property type="project" value="UniProtKB-KW"/>
</dbReference>
<organism evidence="9 10">
    <name type="scientific">Pyrocoelia pectoralis</name>
    <dbReference type="NCBI Taxonomy" id="417401"/>
    <lineage>
        <taxon>Eukaryota</taxon>
        <taxon>Metazoa</taxon>
        <taxon>Ecdysozoa</taxon>
        <taxon>Arthropoda</taxon>
        <taxon>Hexapoda</taxon>
        <taxon>Insecta</taxon>
        <taxon>Pterygota</taxon>
        <taxon>Neoptera</taxon>
        <taxon>Endopterygota</taxon>
        <taxon>Coleoptera</taxon>
        <taxon>Polyphaga</taxon>
        <taxon>Elateriformia</taxon>
        <taxon>Elateroidea</taxon>
        <taxon>Lampyridae</taxon>
        <taxon>Lampyrinae</taxon>
        <taxon>Pyrocoelia</taxon>
    </lineage>
</organism>
<evidence type="ECO:0000256" key="7">
    <source>
        <dbReference type="ARBA" id="ARBA00023242"/>
    </source>
</evidence>
<dbReference type="GO" id="GO:0005634">
    <property type="term" value="C:nucleus"/>
    <property type="evidence" value="ECO:0007669"/>
    <property type="project" value="UniProtKB-SubCell"/>
</dbReference>
<evidence type="ECO:0000256" key="4">
    <source>
        <dbReference type="ARBA" id="ARBA00022722"/>
    </source>
</evidence>
<keyword evidence="5" id="KW-0479">Metal-binding</keyword>
<evidence type="ECO:0000313" key="9">
    <source>
        <dbReference type="EMBL" id="KAK5646228.1"/>
    </source>
</evidence>
<evidence type="ECO:0000313" key="10">
    <source>
        <dbReference type="Proteomes" id="UP001329430"/>
    </source>
</evidence>
<evidence type="ECO:0000256" key="3">
    <source>
        <dbReference type="ARBA" id="ARBA00006958"/>
    </source>
</evidence>
<evidence type="ECO:0000256" key="2">
    <source>
        <dbReference type="ARBA" id="ARBA00004123"/>
    </source>
</evidence>
<accession>A0AAN7VHS4</accession>
<comment type="similarity">
    <text evidence="3">Belongs to the HARBI1 family.</text>
</comment>
<dbReference type="InterPro" id="IPR045249">
    <property type="entry name" value="HARBI1-like"/>
</dbReference>
<protein>
    <recommendedName>
        <fullName evidence="8">DDE Tnp4 domain-containing protein</fullName>
    </recommendedName>
</protein>
<keyword evidence="10" id="KW-1185">Reference proteome</keyword>
<dbReference type="Pfam" id="PF13359">
    <property type="entry name" value="DDE_Tnp_4"/>
    <property type="match status" value="1"/>
</dbReference>
<dbReference type="EMBL" id="JAVRBK010000003">
    <property type="protein sequence ID" value="KAK5646228.1"/>
    <property type="molecule type" value="Genomic_DNA"/>
</dbReference>
<dbReference type="GO" id="GO:0004518">
    <property type="term" value="F:nuclease activity"/>
    <property type="evidence" value="ECO:0007669"/>
    <property type="project" value="UniProtKB-KW"/>
</dbReference>
<reference evidence="9 10" key="1">
    <citation type="journal article" date="2024" name="Insects">
        <title>An Improved Chromosome-Level Genome Assembly of the Firefly Pyrocoelia pectoralis.</title>
        <authorList>
            <person name="Fu X."/>
            <person name="Meyer-Rochow V.B."/>
            <person name="Ballantyne L."/>
            <person name="Zhu X."/>
        </authorList>
    </citation>
    <scope>NUCLEOTIDE SEQUENCE [LARGE SCALE GENOMIC DNA]</scope>
    <source>
        <strain evidence="9">XCY_ONT2</strain>
    </source>
</reference>
<dbReference type="PANTHER" id="PTHR22930">
    <property type="match status" value="1"/>
</dbReference>
<keyword evidence="6" id="KW-0378">Hydrolase</keyword>
<evidence type="ECO:0000259" key="8">
    <source>
        <dbReference type="Pfam" id="PF13359"/>
    </source>
</evidence>
<dbReference type="AlphaFoldDB" id="A0AAN7VHS4"/>
<feature type="domain" description="DDE Tnp4" evidence="8">
    <location>
        <begin position="164"/>
        <end position="316"/>
    </location>
</feature>
<name>A0AAN7VHS4_9COLE</name>
<proteinExistence type="inferred from homology"/>
<dbReference type="InterPro" id="IPR027806">
    <property type="entry name" value="HARBI1_dom"/>
</dbReference>